<evidence type="ECO:0008006" key="4">
    <source>
        <dbReference type="Google" id="ProtNLM"/>
    </source>
</evidence>
<sequence length="501" mass="52016">MIIYSPLVRTHRWIAALVGALATASITVVGSPATAAPAPGPAATITGTAACDADASDWVITWTITNSADVPLTVRSVSGLPTAPTHVVTGIAIGDVVPVGPATVTATSTLHSYLPDTTVTLGLGFLQPDGTPRVGSPGQLKLPAVCGEPVMPVAEFASTCDGLVVNVAMPAGGYPVSVEVSAQLAAGWVTLAGFQVEPGAPAKATTVIPAQAASVRVGIARVPGYFAAGNWVQPRNCRPPSIGTTQLLASANLNYVTAFYPPTLAAWTIDNDGPGNDFEFYDAGAGDVAIRSVFADQFLTVNAATGLIEANTGRILGDAQKFHLVTNADGTISLRAKINDRYVTAEAAGKEPLVANRTAVGPWEKFSRYAPGTGPEPIIAQVNNAFVTAESAGKKPLIANRGNLGLWERFSIEDLGNGDVAIKSLVNGKYVCAESAGRNPLIANRAAVGPWETFRIVENADYTISFQAKINGRYVTAESADRKPLIANRTAIGPWEKFATT</sequence>
<evidence type="ECO:0000313" key="2">
    <source>
        <dbReference type="EMBL" id="REF95212.1"/>
    </source>
</evidence>
<feature type="signal peptide" evidence="1">
    <location>
        <begin position="1"/>
        <end position="35"/>
    </location>
</feature>
<accession>A0A3D9ZFH7</accession>
<dbReference type="PANTHER" id="PTHR10551:SF9">
    <property type="entry name" value="FASCIN-2"/>
    <property type="match status" value="1"/>
</dbReference>
<protein>
    <recommendedName>
        <fullName evidence="4">Ricin-type beta-trefoil lectin protein</fullName>
    </recommendedName>
</protein>
<evidence type="ECO:0000256" key="1">
    <source>
        <dbReference type="SAM" id="SignalP"/>
    </source>
</evidence>
<dbReference type="Proteomes" id="UP000256913">
    <property type="component" value="Unassembled WGS sequence"/>
</dbReference>
<name>A0A3D9ZFH7_9ACTN</name>
<dbReference type="GO" id="GO:0051015">
    <property type="term" value="F:actin filament binding"/>
    <property type="evidence" value="ECO:0007669"/>
    <property type="project" value="InterPro"/>
</dbReference>
<feature type="chain" id="PRO_5017781215" description="Ricin-type beta-trefoil lectin protein" evidence="1">
    <location>
        <begin position="36"/>
        <end position="501"/>
    </location>
</feature>
<evidence type="ECO:0000313" key="3">
    <source>
        <dbReference type="Proteomes" id="UP000256913"/>
    </source>
</evidence>
<dbReference type="GO" id="GO:0005737">
    <property type="term" value="C:cytoplasm"/>
    <property type="evidence" value="ECO:0007669"/>
    <property type="project" value="TreeGrafter"/>
</dbReference>
<proteinExistence type="predicted"/>
<dbReference type="GO" id="GO:0007163">
    <property type="term" value="P:establishment or maintenance of cell polarity"/>
    <property type="evidence" value="ECO:0007669"/>
    <property type="project" value="TreeGrafter"/>
</dbReference>
<comment type="caution">
    <text evidence="2">The sequence shown here is derived from an EMBL/GenBank/DDBJ whole genome shotgun (WGS) entry which is preliminary data.</text>
</comment>
<gene>
    <name evidence="2" type="ORF">DFJ67_1164</name>
</gene>
<dbReference type="GO" id="GO:0016477">
    <property type="term" value="P:cell migration"/>
    <property type="evidence" value="ECO:0007669"/>
    <property type="project" value="TreeGrafter"/>
</dbReference>
<dbReference type="SUPFAM" id="SSF50405">
    <property type="entry name" value="Actin-crosslinking proteins"/>
    <property type="match status" value="2"/>
</dbReference>
<dbReference type="EMBL" id="QUMQ01000001">
    <property type="protein sequence ID" value="REF95212.1"/>
    <property type="molecule type" value="Genomic_DNA"/>
</dbReference>
<dbReference type="GO" id="GO:0051017">
    <property type="term" value="P:actin filament bundle assembly"/>
    <property type="evidence" value="ECO:0007669"/>
    <property type="project" value="TreeGrafter"/>
</dbReference>
<keyword evidence="3" id="KW-1185">Reference proteome</keyword>
<dbReference type="InterPro" id="IPR008999">
    <property type="entry name" value="Actin-crosslinking"/>
</dbReference>
<dbReference type="Gene3D" id="2.80.10.50">
    <property type="match status" value="2"/>
</dbReference>
<reference evidence="2 3" key="1">
    <citation type="submission" date="2018-08" db="EMBL/GenBank/DDBJ databases">
        <title>Sequencing the genomes of 1000 actinobacteria strains.</title>
        <authorList>
            <person name="Klenk H.-P."/>
        </authorList>
    </citation>
    <scope>NUCLEOTIDE SEQUENCE [LARGE SCALE GENOMIC DNA]</scope>
    <source>
        <strain evidence="2 3">DSM 44099</strain>
    </source>
</reference>
<organism evidence="2 3">
    <name type="scientific">Asanoa ferruginea</name>
    <dbReference type="NCBI Taxonomy" id="53367"/>
    <lineage>
        <taxon>Bacteria</taxon>
        <taxon>Bacillati</taxon>
        <taxon>Actinomycetota</taxon>
        <taxon>Actinomycetes</taxon>
        <taxon>Micromonosporales</taxon>
        <taxon>Micromonosporaceae</taxon>
        <taxon>Asanoa</taxon>
    </lineage>
</organism>
<keyword evidence="1" id="KW-0732">Signal</keyword>
<dbReference type="GO" id="GO:0015629">
    <property type="term" value="C:actin cytoskeleton"/>
    <property type="evidence" value="ECO:0007669"/>
    <property type="project" value="TreeGrafter"/>
</dbReference>
<dbReference type="CDD" id="cd00257">
    <property type="entry name" value="beta-trefoil_FSCN-like"/>
    <property type="match status" value="2"/>
</dbReference>
<dbReference type="PANTHER" id="PTHR10551">
    <property type="entry name" value="FASCIN"/>
    <property type="match status" value="1"/>
</dbReference>
<dbReference type="AlphaFoldDB" id="A0A3D9ZFH7"/>
<dbReference type="InterPro" id="IPR010431">
    <property type="entry name" value="Fascin"/>
</dbReference>